<dbReference type="GO" id="GO:0008270">
    <property type="term" value="F:zinc ion binding"/>
    <property type="evidence" value="ECO:0007669"/>
    <property type="project" value="TreeGrafter"/>
</dbReference>
<evidence type="ECO:0000313" key="2">
    <source>
        <dbReference type="EMBL" id="PQV63912.1"/>
    </source>
</evidence>
<dbReference type="RefSeq" id="WP_105483749.1">
    <property type="nucleotide sequence ID" value="NZ_NIGF01000008.1"/>
</dbReference>
<organism evidence="2 3">
    <name type="scientific">Abditibacterium utsteinense</name>
    <dbReference type="NCBI Taxonomy" id="1960156"/>
    <lineage>
        <taxon>Bacteria</taxon>
        <taxon>Pseudomonadati</taxon>
        <taxon>Abditibacteriota</taxon>
        <taxon>Abditibacteriia</taxon>
        <taxon>Abditibacteriales</taxon>
        <taxon>Abditibacteriaceae</taxon>
        <taxon>Abditibacterium</taxon>
    </lineage>
</organism>
<dbReference type="GO" id="GO:1990170">
    <property type="term" value="P:stress response to cadmium ion"/>
    <property type="evidence" value="ECO:0007669"/>
    <property type="project" value="TreeGrafter"/>
</dbReference>
<gene>
    <name evidence="2" type="ORF">B1R32_108123</name>
</gene>
<name>A0A2S8SSX5_9BACT</name>
<dbReference type="InterPro" id="IPR025542">
    <property type="entry name" value="YacH"/>
</dbReference>
<dbReference type="PANTHER" id="PTHR38430">
    <property type="entry name" value="PROTEIN-ARGININE KINASE ACTIVATOR PROTEIN"/>
    <property type="match status" value="1"/>
</dbReference>
<evidence type="ECO:0000313" key="3">
    <source>
        <dbReference type="Proteomes" id="UP000237684"/>
    </source>
</evidence>
<dbReference type="EMBL" id="NIGF01000008">
    <property type="protein sequence ID" value="PQV63912.1"/>
    <property type="molecule type" value="Genomic_DNA"/>
</dbReference>
<dbReference type="OrthoDB" id="9788704at2"/>
<dbReference type="PROSITE" id="PS50151">
    <property type="entry name" value="UVR"/>
    <property type="match status" value="1"/>
</dbReference>
<dbReference type="GO" id="GO:0005507">
    <property type="term" value="F:copper ion binding"/>
    <property type="evidence" value="ECO:0007669"/>
    <property type="project" value="TreeGrafter"/>
</dbReference>
<proteinExistence type="predicted"/>
<reference evidence="2 3" key="1">
    <citation type="journal article" date="2018" name="Syst. Appl. Microbiol.">
        <title>Abditibacterium utsteinense sp. nov., the first cultivated member of candidate phylum FBP, isolated from ice-free Antarctic soil samples.</title>
        <authorList>
            <person name="Tahon G."/>
            <person name="Tytgat B."/>
            <person name="Lebbe L."/>
            <person name="Carlier A."/>
            <person name="Willems A."/>
        </authorList>
    </citation>
    <scope>NUCLEOTIDE SEQUENCE [LARGE SCALE GENOMIC DNA]</scope>
    <source>
        <strain evidence="2 3">LMG 29911</strain>
    </source>
</reference>
<keyword evidence="3" id="KW-1185">Reference proteome</keyword>
<sequence length="244" mass="27493">MPDPICEICDERPAVVFITQIVENTTRKGRYCEVCAREKAAGEGWMSQLAQQWGDESDTFSAAMRAALEEVPLNEILLELFEAEDDGFDELNANPFLPNAFENTFDGDAFDQESTKNEGSALPAFNLFEPEPETDEKLRAVSPRCPNCLTPWETIKRDGRVGCAQCYDTFRGQLGEVMTKVQRGENHLGKEPRAAEKRARRAKNLQTRRENQLQLLKNRLAEAIAAEKYEEAAKLRDKIKSASS</sequence>
<comment type="caution">
    <text evidence="2">The sequence shown here is derived from an EMBL/GenBank/DDBJ whole genome shotgun (WGS) entry which is preliminary data.</text>
</comment>
<dbReference type="InterPro" id="IPR001943">
    <property type="entry name" value="UVR_dom"/>
</dbReference>
<dbReference type="Proteomes" id="UP000237684">
    <property type="component" value="Unassembled WGS sequence"/>
</dbReference>
<dbReference type="AlphaFoldDB" id="A0A2S8SSX5"/>
<dbReference type="InParanoid" id="A0A2S8SSX5"/>
<accession>A0A2S8SSX5</accession>
<protein>
    <submittedName>
        <fullName evidence="2">UvrB/uvrC motif-containing protein</fullName>
    </submittedName>
</protein>
<evidence type="ECO:0000259" key="1">
    <source>
        <dbReference type="PROSITE" id="PS50151"/>
    </source>
</evidence>
<feature type="domain" description="UVR" evidence="1">
    <location>
        <begin position="210"/>
        <end position="244"/>
    </location>
</feature>
<dbReference type="PANTHER" id="PTHR38430:SF1">
    <property type="entry name" value="PROTEIN-ARGININE KINASE ACTIVATOR PROTEIN"/>
    <property type="match status" value="1"/>
</dbReference>
<dbReference type="GO" id="GO:0046870">
    <property type="term" value="F:cadmium ion binding"/>
    <property type="evidence" value="ECO:0007669"/>
    <property type="project" value="TreeGrafter"/>
</dbReference>
<dbReference type="Pfam" id="PF02151">
    <property type="entry name" value="UVR"/>
    <property type="match status" value="1"/>
</dbReference>
<dbReference type="GO" id="GO:1990169">
    <property type="term" value="P:stress response to copper ion"/>
    <property type="evidence" value="ECO:0007669"/>
    <property type="project" value="TreeGrafter"/>
</dbReference>
<dbReference type="GO" id="GO:0050897">
    <property type="term" value="F:cobalt ion binding"/>
    <property type="evidence" value="ECO:0007669"/>
    <property type="project" value="TreeGrafter"/>
</dbReference>